<dbReference type="PANTHER" id="PTHR43687:SF1">
    <property type="entry name" value="FERREDOXIN III"/>
    <property type="match status" value="1"/>
</dbReference>
<dbReference type="PANTHER" id="PTHR43687">
    <property type="entry name" value="ADENYLYLSULFATE REDUCTASE, BETA SUBUNIT"/>
    <property type="match status" value="1"/>
</dbReference>
<keyword evidence="2" id="KW-0479">Metal-binding</keyword>
<dbReference type="PROSITE" id="PS51379">
    <property type="entry name" value="4FE4S_FER_2"/>
    <property type="match status" value="2"/>
</dbReference>
<dbReference type="InterPro" id="IPR029039">
    <property type="entry name" value="Flavoprotein-like_sf"/>
</dbReference>
<dbReference type="RefSeq" id="WP_282000091.1">
    <property type="nucleotide sequence ID" value="NZ_AP027151.1"/>
</dbReference>
<dbReference type="InterPro" id="IPR050572">
    <property type="entry name" value="Fe-S_Ferredoxin"/>
</dbReference>
<reference evidence="6 7" key="1">
    <citation type="submission" date="2022-12" db="EMBL/GenBank/DDBJ databases">
        <title>Polyphasic characterization of Geotalea uranireducens NIT-SL11 newly isolated from a complex of sewage sludge and microbially reduced graphene oxide.</title>
        <authorList>
            <person name="Xie L."/>
            <person name="Yoshida N."/>
            <person name="Meng L."/>
        </authorList>
    </citation>
    <scope>NUCLEOTIDE SEQUENCE [LARGE SCALE GENOMIC DNA]</scope>
    <source>
        <strain evidence="6 7">NIT-SL11</strain>
    </source>
</reference>
<feature type="domain" description="4Fe-4S ferredoxin-type" evidence="5">
    <location>
        <begin position="185"/>
        <end position="214"/>
    </location>
</feature>
<evidence type="ECO:0000256" key="4">
    <source>
        <dbReference type="ARBA" id="ARBA00023014"/>
    </source>
</evidence>
<dbReference type="InterPro" id="IPR017896">
    <property type="entry name" value="4Fe4S_Fe-S-bd"/>
</dbReference>
<dbReference type="PROSITE" id="PS00198">
    <property type="entry name" value="4FE4S_FER_1"/>
    <property type="match status" value="1"/>
</dbReference>
<dbReference type="Proteomes" id="UP001317705">
    <property type="component" value="Chromosome"/>
</dbReference>
<organism evidence="6 7">
    <name type="scientific">Geotalea uraniireducens</name>
    <dbReference type="NCBI Taxonomy" id="351604"/>
    <lineage>
        <taxon>Bacteria</taxon>
        <taxon>Pseudomonadati</taxon>
        <taxon>Thermodesulfobacteriota</taxon>
        <taxon>Desulfuromonadia</taxon>
        <taxon>Geobacterales</taxon>
        <taxon>Geobacteraceae</taxon>
        <taxon>Geotalea</taxon>
    </lineage>
</organism>
<dbReference type="SUPFAM" id="SSF52218">
    <property type="entry name" value="Flavoproteins"/>
    <property type="match status" value="1"/>
</dbReference>
<evidence type="ECO:0000259" key="5">
    <source>
        <dbReference type="PROSITE" id="PS51379"/>
    </source>
</evidence>
<evidence type="ECO:0000256" key="3">
    <source>
        <dbReference type="ARBA" id="ARBA00023004"/>
    </source>
</evidence>
<accession>A0ABN6VUL8</accession>
<protein>
    <submittedName>
        <fullName evidence="6">(Fe-S)-binding protein</fullName>
    </submittedName>
</protein>
<dbReference type="Gene3D" id="3.30.70.20">
    <property type="match status" value="1"/>
</dbReference>
<keyword evidence="1" id="KW-0004">4Fe-4S</keyword>
<dbReference type="EMBL" id="AP027151">
    <property type="protein sequence ID" value="BDV43978.1"/>
    <property type="molecule type" value="Genomic_DNA"/>
</dbReference>
<dbReference type="InterPro" id="IPR017900">
    <property type="entry name" value="4Fe4S_Fe_S_CS"/>
</dbReference>
<evidence type="ECO:0000313" key="7">
    <source>
        <dbReference type="Proteomes" id="UP001317705"/>
    </source>
</evidence>
<name>A0ABN6VUL8_9BACT</name>
<keyword evidence="4" id="KW-0411">Iron-sulfur</keyword>
<dbReference type="Gene3D" id="3.40.50.360">
    <property type="match status" value="1"/>
</dbReference>
<dbReference type="Pfam" id="PF13237">
    <property type="entry name" value="Fer4_10"/>
    <property type="match status" value="1"/>
</dbReference>
<evidence type="ECO:0000256" key="2">
    <source>
        <dbReference type="ARBA" id="ARBA00022723"/>
    </source>
</evidence>
<evidence type="ECO:0000313" key="6">
    <source>
        <dbReference type="EMBL" id="BDV43978.1"/>
    </source>
</evidence>
<dbReference type="SUPFAM" id="SSF54862">
    <property type="entry name" value="4Fe-4S ferredoxins"/>
    <property type="match status" value="1"/>
</dbReference>
<feature type="domain" description="4Fe-4S ferredoxin-type" evidence="5">
    <location>
        <begin position="215"/>
        <end position="242"/>
    </location>
</feature>
<gene>
    <name evidence="6" type="ORF">GURASL_29010</name>
</gene>
<proteinExistence type="predicted"/>
<sequence length="265" mass="28015">MDIDRTTQLYFSPTHTTRKIVEAIARGIGAAESDRIDLTPPSGTWQPAAVIGGLAIIGAPVYGGRLPAEAISRLRRISGNGTPAVIVAVYGNRAYEDALLELRDVAREIGFAPIAAGAFIGEHSYSGAATPIAAGRPDAADLQLAEEFGTAAREKLRRLGPAAEWPLLPVPGTFPYKEWPGLAGIAPLTREASCVRCGVCVAACPTAAITLGETVTTDAERCIKCCACVKSCAPAARLMDNPRLQQVAEMLSANCRERKEPETFL</sequence>
<keyword evidence="3" id="KW-0408">Iron</keyword>
<keyword evidence="7" id="KW-1185">Reference proteome</keyword>
<evidence type="ECO:0000256" key="1">
    <source>
        <dbReference type="ARBA" id="ARBA00022485"/>
    </source>
</evidence>